<dbReference type="EMBL" id="RAQH01000001">
    <property type="protein sequence ID" value="RKE89972.1"/>
    <property type="molecule type" value="Genomic_DNA"/>
</dbReference>
<keyword evidence="1" id="KW-0732">Signal</keyword>
<dbReference type="RefSeq" id="WP_120212256.1">
    <property type="nucleotide sequence ID" value="NZ_BMCW01000001.1"/>
</dbReference>
<comment type="caution">
    <text evidence="2">The sequence shown here is derived from an EMBL/GenBank/DDBJ whole genome shotgun (WGS) entry which is preliminary data.</text>
</comment>
<organism evidence="2 3">
    <name type="scientific">Epilithonimonas arachidiradicis</name>
    <dbReference type="NCBI Taxonomy" id="1617282"/>
    <lineage>
        <taxon>Bacteria</taxon>
        <taxon>Pseudomonadati</taxon>
        <taxon>Bacteroidota</taxon>
        <taxon>Flavobacteriia</taxon>
        <taxon>Flavobacteriales</taxon>
        <taxon>Weeksellaceae</taxon>
        <taxon>Chryseobacterium group</taxon>
        <taxon>Epilithonimonas</taxon>
    </lineage>
</organism>
<name>A0A420DDW0_9FLAO</name>
<sequence length="223" mass="25536">MKTVIITISLLFCGTLLQAQQIDFARNTQFVKSMDEINSGKAVLKYSDIKGNAFYKNGFNNAKIGETTTILPIRYNMFKDSFEILNNNDVYAVPKDNIFSTFTFVSSNEKFVLGKDDEGFAGYFLVLSEGKHKLLKKMLVKFYPEVPAQNSMVPGTPAKFEKQKPIYFIKTDDKIVKLTKKPEDLINAFPEEKKNEVKDFIKNNKIKLTEELDLIKLVNFLNK</sequence>
<accession>A0A420DDW0</accession>
<evidence type="ECO:0008006" key="4">
    <source>
        <dbReference type="Google" id="ProtNLM"/>
    </source>
</evidence>
<feature type="chain" id="PRO_5019231390" description="GLPGLI family protein" evidence="1">
    <location>
        <begin position="20"/>
        <end position="223"/>
    </location>
</feature>
<evidence type="ECO:0000313" key="2">
    <source>
        <dbReference type="EMBL" id="RKE89972.1"/>
    </source>
</evidence>
<evidence type="ECO:0000256" key="1">
    <source>
        <dbReference type="SAM" id="SignalP"/>
    </source>
</evidence>
<proteinExistence type="predicted"/>
<gene>
    <name evidence="2" type="ORF">BXY58_0557</name>
</gene>
<dbReference type="Proteomes" id="UP000285906">
    <property type="component" value="Unassembled WGS sequence"/>
</dbReference>
<dbReference type="OrthoDB" id="978006at2"/>
<feature type="signal peptide" evidence="1">
    <location>
        <begin position="1"/>
        <end position="19"/>
    </location>
</feature>
<evidence type="ECO:0000313" key="3">
    <source>
        <dbReference type="Proteomes" id="UP000285906"/>
    </source>
</evidence>
<dbReference type="AlphaFoldDB" id="A0A420DDW0"/>
<reference evidence="2 3" key="1">
    <citation type="submission" date="2018-09" db="EMBL/GenBank/DDBJ databases">
        <title>Genomic Encyclopedia of Archaeal and Bacterial Type Strains, Phase II (KMG-II): from individual species to whole genera.</title>
        <authorList>
            <person name="Goeker M."/>
        </authorList>
    </citation>
    <scope>NUCLEOTIDE SEQUENCE [LARGE SCALE GENOMIC DNA]</scope>
    <source>
        <strain evidence="2 3">DSM 27620</strain>
    </source>
</reference>
<protein>
    <recommendedName>
        <fullName evidence="4">GLPGLI family protein</fullName>
    </recommendedName>
</protein>